<dbReference type="AlphaFoldDB" id="A0A8J6JME6"/>
<dbReference type="InterPro" id="IPR010499">
    <property type="entry name" value="AraC_E-bd"/>
</dbReference>
<evidence type="ECO:0000259" key="4">
    <source>
        <dbReference type="PROSITE" id="PS01124"/>
    </source>
</evidence>
<dbReference type="GO" id="GO:0003700">
    <property type="term" value="F:DNA-binding transcription factor activity"/>
    <property type="evidence" value="ECO:0007669"/>
    <property type="project" value="InterPro"/>
</dbReference>
<comment type="caution">
    <text evidence="5">The sequence shown here is derived from an EMBL/GenBank/DDBJ whole genome shotgun (WGS) entry which is preliminary data.</text>
</comment>
<dbReference type="RefSeq" id="WP_186918914.1">
    <property type="nucleotide sequence ID" value="NZ_JACOPQ010000005.1"/>
</dbReference>
<sequence length="293" mass="32321">MDWITGIQRAVDYVEAHITEPIDYEAAAGQAYSSSFHFQRVFSILCGYTLGDYIRYRRLTLAGTELSCSGIRVIDAAYKYGYDSPESFSRAFTRFHGVTPSHARQAGAALKSFSPLSVKLILDGGNTMNYRIETVDAFQLICKKWKQESGKAELPVEEISRFWQACMADGTIDALCRYIPGRPVFGDNIVGASLGRDAADPQYPYAIGAHYNGLPVTDPGLTVEEIPAHTYVVFPCSGKMPEALQALYVQICSEFFPGSEYQPCGGADFEAYPSADVSNPDYACEIWVAVEKK</sequence>
<dbReference type="Pfam" id="PF12833">
    <property type="entry name" value="HTH_18"/>
    <property type="match status" value="1"/>
</dbReference>
<dbReference type="PROSITE" id="PS01124">
    <property type="entry name" value="HTH_ARAC_FAMILY_2"/>
    <property type="match status" value="1"/>
</dbReference>
<organism evidence="5 6">
    <name type="scientific">Lawsonibacter faecis</name>
    <dbReference type="NCBI Taxonomy" id="2763052"/>
    <lineage>
        <taxon>Bacteria</taxon>
        <taxon>Bacillati</taxon>
        <taxon>Bacillota</taxon>
        <taxon>Clostridia</taxon>
        <taxon>Eubacteriales</taxon>
        <taxon>Oscillospiraceae</taxon>
        <taxon>Lawsonibacter</taxon>
    </lineage>
</organism>
<keyword evidence="6" id="KW-1185">Reference proteome</keyword>
<name>A0A8J6JME6_9FIRM</name>
<protein>
    <submittedName>
        <fullName evidence="5">AraC family transcriptional regulator</fullName>
    </submittedName>
</protein>
<dbReference type="GO" id="GO:0043565">
    <property type="term" value="F:sequence-specific DNA binding"/>
    <property type="evidence" value="ECO:0007669"/>
    <property type="project" value="InterPro"/>
</dbReference>
<dbReference type="SMART" id="SM00342">
    <property type="entry name" value="HTH_ARAC"/>
    <property type="match status" value="1"/>
</dbReference>
<dbReference type="InterPro" id="IPR009057">
    <property type="entry name" value="Homeodomain-like_sf"/>
</dbReference>
<feature type="domain" description="HTH araC/xylS-type" evidence="4">
    <location>
        <begin position="8"/>
        <end position="106"/>
    </location>
</feature>
<evidence type="ECO:0000313" key="5">
    <source>
        <dbReference type="EMBL" id="MBC5736860.1"/>
    </source>
</evidence>
<gene>
    <name evidence="5" type="ORF">H8S62_07515</name>
</gene>
<dbReference type="PANTHER" id="PTHR47504">
    <property type="entry name" value="RIGHT ORIGIN-BINDING PROTEIN"/>
    <property type="match status" value="1"/>
</dbReference>
<keyword evidence="3" id="KW-0804">Transcription</keyword>
<dbReference type="InterPro" id="IPR029441">
    <property type="entry name" value="Cass2"/>
</dbReference>
<reference evidence="5" key="1">
    <citation type="submission" date="2020-08" db="EMBL/GenBank/DDBJ databases">
        <title>Genome public.</title>
        <authorList>
            <person name="Liu C."/>
            <person name="Sun Q."/>
        </authorList>
    </citation>
    <scope>NUCLEOTIDE SEQUENCE</scope>
    <source>
        <strain evidence="5">NSJ-52</strain>
    </source>
</reference>
<accession>A0A8J6JME6</accession>
<keyword evidence="1" id="KW-0805">Transcription regulation</keyword>
<dbReference type="InterPro" id="IPR011256">
    <property type="entry name" value="Reg_factor_effector_dom_sf"/>
</dbReference>
<dbReference type="PRINTS" id="PR00032">
    <property type="entry name" value="HTHARAC"/>
</dbReference>
<dbReference type="Pfam" id="PF14526">
    <property type="entry name" value="Cass2"/>
    <property type="match status" value="1"/>
</dbReference>
<evidence type="ECO:0000256" key="1">
    <source>
        <dbReference type="ARBA" id="ARBA00023015"/>
    </source>
</evidence>
<evidence type="ECO:0000313" key="6">
    <source>
        <dbReference type="Proteomes" id="UP000607645"/>
    </source>
</evidence>
<dbReference type="SMART" id="SM00871">
    <property type="entry name" value="AraC_E_bind"/>
    <property type="match status" value="1"/>
</dbReference>
<dbReference type="PANTHER" id="PTHR47504:SF5">
    <property type="entry name" value="RIGHT ORIGIN-BINDING PROTEIN"/>
    <property type="match status" value="1"/>
</dbReference>
<dbReference type="InterPro" id="IPR018060">
    <property type="entry name" value="HTH_AraC"/>
</dbReference>
<dbReference type="EMBL" id="JACOPQ010000005">
    <property type="protein sequence ID" value="MBC5736860.1"/>
    <property type="molecule type" value="Genomic_DNA"/>
</dbReference>
<dbReference type="SUPFAM" id="SSF55136">
    <property type="entry name" value="Probable bacterial effector-binding domain"/>
    <property type="match status" value="1"/>
</dbReference>
<evidence type="ECO:0000256" key="3">
    <source>
        <dbReference type="ARBA" id="ARBA00023163"/>
    </source>
</evidence>
<proteinExistence type="predicted"/>
<dbReference type="Gene3D" id="3.20.80.10">
    <property type="entry name" value="Regulatory factor, effector binding domain"/>
    <property type="match status" value="1"/>
</dbReference>
<dbReference type="SUPFAM" id="SSF46689">
    <property type="entry name" value="Homeodomain-like"/>
    <property type="match status" value="2"/>
</dbReference>
<dbReference type="Proteomes" id="UP000607645">
    <property type="component" value="Unassembled WGS sequence"/>
</dbReference>
<dbReference type="InterPro" id="IPR020449">
    <property type="entry name" value="Tscrpt_reg_AraC-type_HTH"/>
</dbReference>
<dbReference type="InterPro" id="IPR050959">
    <property type="entry name" value="MarA-like"/>
</dbReference>
<dbReference type="Gene3D" id="1.10.10.60">
    <property type="entry name" value="Homeodomain-like"/>
    <property type="match status" value="2"/>
</dbReference>
<evidence type="ECO:0000256" key="2">
    <source>
        <dbReference type="ARBA" id="ARBA00023125"/>
    </source>
</evidence>
<keyword evidence="2" id="KW-0238">DNA-binding</keyword>